<feature type="region of interest" description="Disordered" evidence="1">
    <location>
        <begin position="129"/>
        <end position="157"/>
    </location>
</feature>
<evidence type="ECO:0000256" key="1">
    <source>
        <dbReference type="SAM" id="MobiDB-lite"/>
    </source>
</evidence>
<name>A0A9P6A0R5_PLEER</name>
<evidence type="ECO:0000313" key="3">
    <source>
        <dbReference type="Proteomes" id="UP000807025"/>
    </source>
</evidence>
<evidence type="ECO:0000313" key="2">
    <source>
        <dbReference type="EMBL" id="KAF9495181.1"/>
    </source>
</evidence>
<dbReference type="AlphaFoldDB" id="A0A9P6A0R5"/>
<sequence length="157" mass="17524">MTFIQVLHFIEPWVKIQETVCVFSVAFSSKVRLHPSLNSVTYKVVIQKGQHTSKQIVLAHEIKSEVHERVQALLEPKYSHPGSIFPTSPQAKGGCEPVNGLKWGRDFGKVVMEEGGVCKDTGPEEVLGRGVGFKGSSNQRMVSGRQDCKESREFNRK</sequence>
<proteinExistence type="predicted"/>
<keyword evidence="3" id="KW-1185">Reference proteome</keyword>
<organism evidence="2 3">
    <name type="scientific">Pleurotus eryngii</name>
    <name type="common">Boletus of the steppes</name>
    <dbReference type="NCBI Taxonomy" id="5323"/>
    <lineage>
        <taxon>Eukaryota</taxon>
        <taxon>Fungi</taxon>
        <taxon>Dikarya</taxon>
        <taxon>Basidiomycota</taxon>
        <taxon>Agaricomycotina</taxon>
        <taxon>Agaricomycetes</taxon>
        <taxon>Agaricomycetidae</taxon>
        <taxon>Agaricales</taxon>
        <taxon>Pleurotineae</taxon>
        <taxon>Pleurotaceae</taxon>
        <taxon>Pleurotus</taxon>
    </lineage>
</organism>
<reference evidence="2" key="1">
    <citation type="submission" date="2020-11" db="EMBL/GenBank/DDBJ databases">
        <authorList>
            <consortium name="DOE Joint Genome Institute"/>
            <person name="Ahrendt S."/>
            <person name="Riley R."/>
            <person name="Andreopoulos W."/>
            <person name="Labutti K."/>
            <person name="Pangilinan J."/>
            <person name="Ruiz-Duenas F.J."/>
            <person name="Barrasa J.M."/>
            <person name="Sanchez-Garcia M."/>
            <person name="Camarero S."/>
            <person name="Miyauchi S."/>
            <person name="Serrano A."/>
            <person name="Linde D."/>
            <person name="Babiker R."/>
            <person name="Drula E."/>
            <person name="Ayuso-Fernandez I."/>
            <person name="Pacheco R."/>
            <person name="Padilla G."/>
            <person name="Ferreira P."/>
            <person name="Barriuso J."/>
            <person name="Kellner H."/>
            <person name="Castanera R."/>
            <person name="Alfaro M."/>
            <person name="Ramirez L."/>
            <person name="Pisabarro A.G."/>
            <person name="Kuo A."/>
            <person name="Tritt A."/>
            <person name="Lipzen A."/>
            <person name="He G."/>
            <person name="Yan M."/>
            <person name="Ng V."/>
            <person name="Cullen D."/>
            <person name="Martin F."/>
            <person name="Rosso M.-N."/>
            <person name="Henrissat B."/>
            <person name="Hibbett D."/>
            <person name="Martinez A.T."/>
            <person name="Grigoriev I.V."/>
        </authorList>
    </citation>
    <scope>NUCLEOTIDE SEQUENCE</scope>
    <source>
        <strain evidence="2">ATCC 90797</strain>
    </source>
</reference>
<accession>A0A9P6A0R5</accession>
<comment type="caution">
    <text evidence="2">The sequence shown here is derived from an EMBL/GenBank/DDBJ whole genome shotgun (WGS) entry which is preliminary data.</text>
</comment>
<protein>
    <submittedName>
        <fullName evidence="2">Uncharacterized protein</fullName>
    </submittedName>
</protein>
<dbReference type="EMBL" id="MU154564">
    <property type="protein sequence ID" value="KAF9495181.1"/>
    <property type="molecule type" value="Genomic_DNA"/>
</dbReference>
<dbReference type="Proteomes" id="UP000807025">
    <property type="component" value="Unassembled WGS sequence"/>
</dbReference>
<feature type="compositionally biased region" description="Basic and acidic residues" evidence="1">
    <location>
        <begin position="146"/>
        <end position="157"/>
    </location>
</feature>
<gene>
    <name evidence="2" type="ORF">BDN71DRAFT_1431128</name>
</gene>